<dbReference type="Proteomes" id="UP001165060">
    <property type="component" value="Unassembled WGS sequence"/>
</dbReference>
<evidence type="ECO:0000313" key="2">
    <source>
        <dbReference type="Proteomes" id="UP001165060"/>
    </source>
</evidence>
<protein>
    <submittedName>
        <fullName evidence="1">Uncharacterized protein</fullName>
    </submittedName>
</protein>
<comment type="caution">
    <text evidence="1">The sequence shown here is derived from an EMBL/GenBank/DDBJ whole genome shotgun (WGS) entry which is preliminary data.</text>
</comment>
<keyword evidence="2" id="KW-1185">Reference proteome</keyword>
<evidence type="ECO:0000313" key="1">
    <source>
        <dbReference type="EMBL" id="GMI41479.1"/>
    </source>
</evidence>
<reference evidence="1 2" key="1">
    <citation type="journal article" date="2023" name="Commun. Biol.">
        <title>Genome analysis of Parmales, the sister group of diatoms, reveals the evolutionary specialization of diatoms from phago-mixotrophs to photoautotrophs.</title>
        <authorList>
            <person name="Ban H."/>
            <person name="Sato S."/>
            <person name="Yoshikawa S."/>
            <person name="Yamada K."/>
            <person name="Nakamura Y."/>
            <person name="Ichinomiya M."/>
            <person name="Sato N."/>
            <person name="Blanc-Mathieu R."/>
            <person name="Endo H."/>
            <person name="Kuwata A."/>
            <person name="Ogata H."/>
        </authorList>
    </citation>
    <scope>NUCLEOTIDE SEQUENCE [LARGE SCALE GENOMIC DNA]</scope>
</reference>
<gene>
    <name evidence="1" type="ORF">TeGR_g1814</name>
</gene>
<name>A0ABQ6N797_9STRA</name>
<proteinExistence type="predicted"/>
<dbReference type="EMBL" id="BRYB01002221">
    <property type="protein sequence ID" value="GMI41479.1"/>
    <property type="molecule type" value="Genomic_DNA"/>
</dbReference>
<organism evidence="1 2">
    <name type="scientific">Tetraparma gracilis</name>
    <dbReference type="NCBI Taxonomy" id="2962635"/>
    <lineage>
        <taxon>Eukaryota</taxon>
        <taxon>Sar</taxon>
        <taxon>Stramenopiles</taxon>
        <taxon>Ochrophyta</taxon>
        <taxon>Bolidophyceae</taxon>
        <taxon>Parmales</taxon>
        <taxon>Triparmaceae</taxon>
        <taxon>Tetraparma</taxon>
    </lineage>
</organism>
<sequence length="111" mass="12216">MAKRPPASRSLYVSRAKTSEQSAKTLASLDDVPATNKLVAARRLAEGMGGLGFEEALERFAMDKQFGLGLGPSDKAELLRLFKIEHRKNVKKLQLNEIETQLAKAEAFKGE</sequence>
<accession>A0ABQ6N797</accession>